<dbReference type="InterPro" id="IPR051315">
    <property type="entry name" value="Bact_Chemotaxis_CheA"/>
</dbReference>
<dbReference type="SMART" id="SM00260">
    <property type="entry name" value="CheW"/>
    <property type="match status" value="1"/>
</dbReference>
<keyword evidence="3" id="KW-0597">Phosphoprotein</keyword>
<evidence type="ECO:0000256" key="6">
    <source>
        <dbReference type="ARBA" id="ARBA00022777"/>
    </source>
</evidence>
<reference evidence="10" key="2">
    <citation type="submission" date="2021-04" db="EMBL/GenBank/DDBJ databases">
        <authorList>
            <person name="Gilroy R."/>
        </authorList>
    </citation>
    <scope>NUCLEOTIDE SEQUENCE</scope>
    <source>
        <strain evidence="10">Gambia15-2214</strain>
    </source>
</reference>
<dbReference type="AlphaFoldDB" id="A0A9E2NZR6"/>
<proteinExistence type="predicted"/>
<dbReference type="EMBL" id="JAHLFV010000171">
    <property type="protein sequence ID" value="MBU3850354.1"/>
    <property type="molecule type" value="Genomic_DNA"/>
</dbReference>
<sequence>VRNSLDHGIEHPEDRLEAGKQEEGTLFLKASNEGNLIIIDIEDDGAGIDVAKVRQKAIDRGLIHPNKLISDQEAYQLIFEPGFSTASTITNVSGRGVGLDVVRTQIEKLKGNVIVTSERGIGTKFSIRLPLTLAIIQGLLVRVGEEVYSIPITSVIESHRIKQSDISTIDNYEVLNVRNEVISVLRLDRLFGIKQVKEKEFSFVVIVGSADKKIGIMVDSLIGEEDVVIKPLRDQFTKSPGIAGASILGDGSVSLIIDVSQLLELGVRQEISAREQREEIGYNG</sequence>
<organism evidence="10 11">
    <name type="scientific">Candidatus Treponema excrementipullorum</name>
    <dbReference type="NCBI Taxonomy" id="2838768"/>
    <lineage>
        <taxon>Bacteria</taxon>
        <taxon>Pseudomonadati</taxon>
        <taxon>Spirochaetota</taxon>
        <taxon>Spirochaetia</taxon>
        <taxon>Spirochaetales</taxon>
        <taxon>Treponemataceae</taxon>
        <taxon>Treponema</taxon>
    </lineage>
</organism>
<dbReference type="Gene3D" id="2.30.30.40">
    <property type="entry name" value="SH3 Domains"/>
    <property type="match status" value="1"/>
</dbReference>
<dbReference type="PRINTS" id="PR00344">
    <property type="entry name" value="BCTRLSENSOR"/>
</dbReference>
<dbReference type="InterPro" id="IPR002545">
    <property type="entry name" value="CheW-lke_dom"/>
</dbReference>
<dbReference type="InterPro" id="IPR003594">
    <property type="entry name" value="HATPase_dom"/>
</dbReference>
<dbReference type="Gene3D" id="3.30.565.10">
    <property type="entry name" value="Histidine kinase-like ATPase, C-terminal domain"/>
    <property type="match status" value="1"/>
</dbReference>
<gene>
    <name evidence="10" type="ORF">IAA16_07300</name>
</gene>
<dbReference type="FunFam" id="2.30.30.40:FF:000048">
    <property type="entry name" value="Chemotaxis protein CheA, putative"/>
    <property type="match status" value="1"/>
</dbReference>
<evidence type="ECO:0000259" key="9">
    <source>
        <dbReference type="PROSITE" id="PS50851"/>
    </source>
</evidence>
<dbReference type="SUPFAM" id="SSF50341">
    <property type="entry name" value="CheW-like"/>
    <property type="match status" value="1"/>
</dbReference>
<evidence type="ECO:0000256" key="2">
    <source>
        <dbReference type="ARBA" id="ARBA00012438"/>
    </source>
</evidence>
<dbReference type="PANTHER" id="PTHR43395:SF1">
    <property type="entry name" value="CHEMOTAXIS PROTEIN CHEA"/>
    <property type="match status" value="1"/>
</dbReference>
<dbReference type="GO" id="GO:0007165">
    <property type="term" value="P:signal transduction"/>
    <property type="evidence" value="ECO:0007669"/>
    <property type="project" value="InterPro"/>
</dbReference>
<feature type="domain" description="CheW-like" evidence="9">
    <location>
        <begin position="135"/>
        <end position="268"/>
    </location>
</feature>
<keyword evidence="6" id="KW-0418">Kinase</keyword>
<feature type="domain" description="Histidine kinase" evidence="8">
    <location>
        <begin position="1"/>
        <end position="133"/>
    </location>
</feature>
<dbReference type="FunFam" id="3.30.565.10:FF:000016">
    <property type="entry name" value="Chemotaxis protein CheA, putative"/>
    <property type="match status" value="1"/>
</dbReference>
<keyword evidence="5" id="KW-0547">Nucleotide-binding</keyword>
<protein>
    <recommendedName>
        <fullName evidence="2">histidine kinase</fullName>
        <ecNumber evidence="2">2.7.13.3</ecNumber>
    </recommendedName>
</protein>
<dbReference type="Pfam" id="PF01584">
    <property type="entry name" value="CheW"/>
    <property type="match status" value="1"/>
</dbReference>
<dbReference type="PROSITE" id="PS50109">
    <property type="entry name" value="HIS_KIN"/>
    <property type="match status" value="1"/>
</dbReference>
<dbReference type="InterPro" id="IPR004358">
    <property type="entry name" value="Sig_transdc_His_kin-like_C"/>
</dbReference>
<evidence type="ECO:0000256" key="7">
    <source>
        <dbReference type="ARBA" id="ARBA00022840"/>
    </source>
</evidence>
<dbReference type="EC" id="2.7.13.3" evidence="2"/>
<dbReference type="InterPro" id="IPR036890">
    <property type="entry name" value="HATPase_C_sf"/>
</dbReference>
<dbReference type="Proteomes" id="UP000823914">
    <property type="component" value="Unassembled WGS sequence"/>
</dbReference>
<keyword evidence="7" id="KW-0067">ATP-binding</keyword>
<dbReference type="PANTHER" id="PTHR43395">
    <property type="entry name" value="SENSOR HISTIDINE KINASE CHEA"/>
    <property type="match status" value="1"/>
</dbReference>
<evidence type="ECO:0000256" key="4">
    <source>
        <dbReference type="ARBA" id="ARBA00022679"/>
    </source>
</evidence>
<evidence type="ECO:0000313" key="11">
    <source>
        <dbReference type="Proteomes" id="UP000823914"/>
    </source>
</evidence>
<comment type="catalytic activity">
    <reaction evidence="1">
        <text>ATP + protein L-histidine = ADP + protein N-phospho-L-histidine.</text>
        <dbReference type="EC" id="2.7.13.3"/>
    </reaction>
</comment>
<dbReference type="CDD" id="cd00731">
    <property type="entry name" value="CheA_reg"/>
    <property type="match status" value="1"/>
</dbReference>
<name>A0A9E2NZR6_9SPIR</name>
<reference evidence="10" key="1">
    <citation type="journal article" date="2021" name="PeerJ">
        <title>Extensive microbial diversity within the chicken gut microbiome revealed by metagenomics and culture.</title>
        <authorList>
            <person name="Gilroy R."/>
            <person name="Ravi A."/>
            <person name="Getino M."/>
            <person name="Pursley I."/>
            <person name="Horton D.L."/>
            <person name="Alikhan N.F."/>
            <person name="Baker D."/>
            <person name="Gharbi K."/>
            <person name="Hall N."/>
            <person name="Watson M."/>
            <person name="Adriaenssens E.M."/>
            <person name="Foster-Nyarko E."/>
            <person name="Jarju S."/>
            <person name="Secka A."/>
            <person name="Antonio M."/>
            <person name="Oren A."/>
            <person name="Chaudhuri R.R."/>
            <person name="La Ragione R."/>
            <person name="Hildebrand F."/>
            <person name="Pallen M.J."/>
        </authorList>
    </citation>
    <scope>NUCLEOTIDE SEQUENCE</scope>
    <source>
        <strain evidence="10">Gambia15-2214</strain>
    </source>
</reference>
<dbReference type="Pfam" id="PF02518">
    <property type="entry name" value="HATPase_c"/>
    <property type="match status" value="1"/>
</dbReference>
<dbReference type="GO" id="GO:0006935">
    <property type="term" value="P:chemotaxis"/>
    <property type="evidence" value="ECO:0007669"/>
    <property type="project" value="InterPro"/>
</dbReference>
<keyword evidence="4" id="KW-0808">Transferase</keyword>
<dbReference type="GO" id="GO:0004673">
    <property type="term" value="F:protein histidine kinase activity"/>
    <property type="evidence" value="ECO:0007669"/>
    <property type="project" value="UniProtKB-EC"/>
</dbReference>
<dbReference type="InterPro" id="IPR005467">
    <property type="entry name" value="His_kinase_dom"/>
</dbReference>
<evidence type="ECO:0000313" key="10">
    <source>
        <dbReference type="EMBL" id="MBU3850354.1"/>
    </source>
</evidence>
<dbReference type="SMART" id="SM00387">
    <property type="entry name" value="HATPase_c"/>
    <property type="match status" value="1"/>
</dbReference>
<dbReference type="PROSITE" id="PS50851">
    <property type="entry name" value="CHEW"/>
    <property type="match status" value="1"/>
</dbReference>
<evidence type="ECO:0000256" key="1">
    <source>
        <dbReference type="ARBA" id="ARBA00000085"/>
    </source>
</evidence>
<accession>A0A9E2NZR6</accession>
<evidence type="ECO:0000256" key="5">
    <source>
        <dbReference type="ARBA" id="ARBA00022741"/>
    </source>
</evidence>
<evidence type="ECO:0000259" key="8">
    <source>
        <dbReference type="PROSITE" id="PS50109"/>
    </source>
</evidence>
<dbReference type="SUPFAM" id="SSF55874">
    <property type="entry name" value="ATPase domain of HSP90 chaperone/DNA topoisomerase II/histidine kinase"/>
    <property type="match status" value="1"/>
</dbReference>
<feature type="non-terminal residue" evidence="10">
    <location>
        <position position="1"/>
    </location>
</feature>
<comment type="caution">
    <text evidence="10">The sequence shown here is derived from an EMBL/GenBank/DDBJ whole genome shotgun (WGS) entry which is preliminary data.</text>
</comment>
<evidence type="ECO:0000256" key="3">
    <source>
        <dbReference type="ARBA" id="ARBA00022553"/>
    </source>
</evidence>
<dbReference type="GO" id="GO:0005524">
    <property type="term" value="F:ATP binding"/>
    <property type="evidence" value="ECO:0007669"/>
    <property type="project" value="UniProtKB-KW"/>
</dbReference>
<dbReference type="InterPro" id="IPR036061">
    <property type="entry name" value="CheW-like_dom_sf"/>
</dbReference>